<dbReference type="InParanoid" id="A0A0V0R7C8"/>
<evidence type="ECO:0000313" key="3">
    <source>
        <dbReference type="Proteomes" id="UP000054937"/>
    </source>
</evidence>
<evidence type="ECO:0000256" key="1">
    <source>
        <dbReference type="SAM" id="MobiDB-lite"/>
    </source>
</evidence>
<dbReference type="AlphaFoldDB" id="A0A0V0R7C8"/>
<proteinExistence type="predicted"/>
<protein>
    <recommendedName>
        <fullName evidence="4">DUF4050 domain-containing protein</fullName>
    </recommendedName>
</protein>
<keyword evidence="3" id="KW-1185">Reference proteome</keyword>
<evidence type="ECO:0008006" key="4">
    <source>
        <dbReference type="Google" id="ProtNLM"/>
    </source>
</evidence>
<reference evidence="2 3" key="1">
    <citation type="journal article" date="2015" name="Sci. Rep.">
        <title>Genome of the facultative scuticociliatosis pathogen Pseudocohnilembus persalinus provides insight into its virulence through horizontal gene transfer.</title>
        <authorList>
            <person name="Xiong J."/>
            <person name="Wang G."/>
            <person name="Cheng J."/>
            <person name="Tian M."/>
            <person name="Pan X."/>
            <person name="Warren A."/>
            <person name="Jiang C."/>
            <person name="Yuan D."/>
            <person name="Miao W."/>
        </authorList>
    </citation>
    <scope>NUCLEOTIDE SEQUENCE [LARGE SCALE GENOMIC DNA]</scope>
    <source>
        <strain evidence="2">36N120E</strain>
    </source>
</reference>
<dbReference type="OMA" id="HIWEKER"/>
<dbReference type="Proteomes" id="UP000054937">
    <property type="component" value="Unassembled WGS sequence"/>
</dbReference>
<feature type="compositionally biased region" description="Low complexity" evidence="1">
    <location>
        <begin position="1"/>
        <end position="14"/>
    </location>
</feature>
<comment type="caution">
    <text evidence="2">The sequence shown here is derived from an EMBL/GenBank/DDBJ whole genome shotgun (WGS) entry which is preliminary data.</text>
</comment>
<name>A0A0V0R7C8_PSEPJ</name>
<dbReference type="OrthoDB" id="304724at2759"/>
<accession>A0A0V0R7C8</accession>
<organism evidence="2 3">
    <name type="scientific">Pseudocohnilembus persalinus</name>
    <name type="common">Ciliate</name>
    <dbReference type="NCBI Taxonomy" id="266149"/>
    <lineage>
        <taxon>Eukaryota</taxon>
        <taxon>Sar</taxon>
        <taxon>Alveolata</taxon>
        <taxon>Ciliophora</taxon>
        <taxon>Intramacronucleata</taxon>
        <taxon>Oligohymenophorea</taxon>
        <taxon>Scuticociliatia</taxon>
        <taxon>Philasterida</taxon>
        <taxon>Pseudocohnilembidae</taxon>
        <taxon>Pseudocohnilembus</taxon>
    </lineage>
</organism>
<gene>
    <name evidence="2" type="ORF">PPERSA_10498</name>
</gene>
<feature type="region of interest" description="Disordered" evidence="1">
    <location>
        <begin position="1"/>
        <end position="23"/>
    </location>
</feature>
<evidence type="ECO:0000313" key="2">
    <source>
        <dbReference type="EMBL" id="KRX10399.1"/>
    </source>
</evidence>
<sequence>MENKQQTQQLQNQQPSHKNYDPFVNRNVDHGVHIWEKERQKWTAQNQTKKPLPPNYDLHNELSNSDVEYMYDIIESVRPPYPAFKKYVRLSDLIEVLQEVWEDDL</sequence>
<dbReference type="EMBL" id="LDAU01000028">
    <property type="protein sequence ID" value="KRX10399.1"/>
    <property type="molecule type" value="Genomic_DNA"/>
</dbReference>